<organism evidence="1">
    <name type="scientific">Albugo laibachii Nc14</name>
    <dbReference type="NCBI Taxonomy" id="890382"/>
    <lineage>
        <taxon>Eukaryota</taxon>
        <taxon>Sar</taxon>
        <taxon>Stramenopiles</taxon>
        <taxon>Oomycota</taxon>
        <taxon>Peronosporomycetes</taxon>
        <taxon>Albuginales</taxon>
        <taxon>Albuginaceae</taxon>
        <taxon>Albugo</taxon>
    </lineage>
</organism>
<name>F0WVS4_9STRA</name>
<gene>
    <name evidence="1" type="primary">AlNc14C303G10411</name>
    <name evidence="1" type="ORF">ALNC14_116640</name>
</gene>
<protein>
    <submittedName>
        <fullName evidence="1">AlNc14C303G10411 protein</fullName>
    </submittedName>
</protein>
<evidence type="ECO:0000313" key="1">
    <source>
        <dbReference type="EMBL" id="CCA25520.1"/>
    </source>
</evidence>
<reference evidence="1" key="2">
    <citation type="submission" date="2011-02" db="EMBL/GenBank/DDBJ databases">
        <authorList>
            <person name="MacLean D."/>
        </authorList>
    </citation>
    <scope>NUCLEOTIDE SEQUENCE</scope>
</reference>
<accession>F0WVS4</accession>
<sequence length="65" mass="7576">MKNGYILLEQSNCNSPLLSHSAHMESFFKDTLTNLMRKSKRDDDLDRLRCKFGAMERSNAERIPN</sequence>
<dbReference type="EMBL" id="FR824348">
    <property type="protein sequence ID" value="CCA25520.1"/>
    <property type="molecule type" value="Genomic_DNA"/>
</dbReference>
<reference evidence="1" key="1">
    <citation type="journal article" date="2011" name="PLoS Biol.">
        <title>Gene gain and loss during evolution of obligate parasitism in the white rust pathogen of Arabidopsis thaliana.</title>
        <authorList>
            <person name="Kemen E."/>
            <person name="Gardiner A."/>
            <person name="Schultz-Larsen T."/>
            <person name="Kemen A.C."/>
            <person name="Balmuth A.L."/>
            <person name="Robert-Seilaniantz A."/>
            <person name="Bailey K."/>
            <person name="Holub E."/>
            <person name="Studholme D.J."/>
            <person name="Maclean D."/>
            <person name="Jones J.D."/>
        </authorList>
    </citation>
    <scope>NUCLEOTIDE SEQUENCE</scope>
</reference>
<dbReference type="AlphaFoldDB" id="F0WVS4"/>
<proteinExistence type="predicted"/>
<dbReference type="HOGENOM" id="CLU_2854337_0_0_1"/>